<dbReference type="Proteomes" id="UP000705994">
    <property type="component" value="Unassembled WGS sequence"/>
</dbReference>
<dbReference type="EMBL" id="JAHBFV010000014">
    <property type="protein sequence ID" value="MBZ6015797.1"/>
    <property type="molecule type" value="Genomic_DNA"/>
</dbReference>
<evidence type="ECO:0000313" key="4">
    <source>
        <dbReference type="Proteomes" id="UP000727071"/>
    </source>
</evidence>
<comment type="caution">
    <text evidence="2">The sequence shown here is derived from an EMBL/GenBank/DDBJ whole genome shotgun (WGS) entry which is preliminary data.</text>
</comment>
<dbReference type="EMBL" id="JAHBFX010000009">
    <property type="protein sequence ID" value="MBZ6000447.1"/>
    <property type="molecule type" value="Genomic_DNA"/>
</dbReference>
<evidence type="ECO:0000313" key="3">
    <source>
        <dbReference type="Proteomes" id="UP000705994"/>
    </source>
</evidence>
<dbReference type="Proteomes" id="UP000727071">
    <property type="component" value="Unassembled WGS sequence"/>
</dbReference>
<dbReference type="AlphaFoldDB" id="A0AB35FZ83"/>
<sequence length="46" mass="5091">MAKIVNQEEQLVNSFDDLISLPIENTAEEARAAALGRESKSDTEKK</sequence>
<accession>A0AB35FZ83</accession>
<gene>
    <name evidence="2" type="ORF">KII88_04525</name>
    <name evidence="1" type="ORF">KIJ07_08555</name>
</gene>
<name>A0AB35FZ83_LEUGE</name>
<evidence type="ECO:0000313" key="2">
    <source>
        <dbReference type="EMBL" id="MBZ6015797.1"/>
    </source>
</evidence>
<protein>
    <submittedName>
        <fullName evidence="2">Uncharacterized protein</fullName>
    </submittedName>
</protein>
<keyword evidence="3" id="KW-1185">Reference proteome</keyword>
<reference evidence="2 3" key="1">
    <citation type="submission" date="2021-05" db="EMBL/GenBank/DDBJ databases">
        <title>Pangenome of Leuconostoc gelidum warrants species status for Leuconostoc gelidum subsp. gasicomitatum.</title>
        <authorList>
            <person name="Johansson P."/>
            <person name="Sade E."/>
            <person name="Hultman J."/>
            <person name="Auvinen P."/>
            <person name="Bjorkroth J."/>
        </authorList>
    </citation>
    <scope>NUCLEOTIDE SEQUENCE</scope>
    <source>
        <strain evidence="1 3">AMKR21</strain>
        <strain evidence="2">C220d</strain>
    </source>
</reference>
<proteinExistence type="predicted"/>
<evidence type="ECO:0000313" key="1">
    <source>
        <dbReference type="EMBL" id="MBZ6000447.1"/>
    </source>
</evidence>
<organism evidence="2 4">
    <name type="scientific">Leuconostoc gelidum subsp. gelidum</name>
    <dbReference type="NCBI Taxonomy" id="1607839"/>
    <lineage>
        <taxon>Bacteria</taxon>
        <taxon>Bacillati</taxon>
        <taxon>Bacillota</taxon>
        <taxon>Bacilli</taxon>
        <taxon>Lactobacillales</taxon>
        <taxon>Lactobacillaceae</taxon>
        <taxon>Leuconostoc</taxon>
        <taxon>Leuconostoc gelidum group</taxon>
    </lineage>
</organism>
<dbReference type="RefSeq" id="WP_224144916.1">
    <property type="nucleotide sequence ID" value="NZ_JAHBFO010000003.1"/>
</dbReference>